<protein>
    <recommendedName>
        <fullName evidence="2">Thiamine pyrophosphate enzyme N-terminal TPP-binding domain-containing protein</fullName>
    </recommendedName>
</protein>
<gene>
    <name evidence="1" type="ORF">METZ01_LOCUS303750</name>
</gene>
<organism evidence="1">
    <name type="scientific">marine metagenome</name>
    <dbReference type="NCBI Taxonomy" id="408172"/>
    <lineage>
        <taxon>unclassified sequences</taxon>
        <taxon>metagenomes</taxon>
        <taxon>ecological metagenomes</taxon>
    </lineage>
</organism>
<dbReference type="AlphaFoldDB" id="A0A382MQ99"/>
<evidence type="ECO:0000313" key="1">
    <source>
        <dbReference type="EMBL" id="SVC50896.1"/>
    </source>
</evidence>
<sequence length="144" mass="15966">VVWIPDSTLGQWDESLQKSENIELIQVCREGEAWALAAGLYLGGAKPIVIIQCTGLFESGDAMRNIVHDYQLPIYGLIGYRSYLNAESLPGDTCLKFTEPVLNAWALDTVFLDEETKKPQFAEHFRKCAEEEIPGICLMAEGAA</sequence>
<dbReference type="EMBL" id="UINC01095094">
    <property type="protein sequence ID" value="SVC50896.1"/>
    <property type="molecule type" value="Genomic_DNA"/>
</dbReference>
<accession>A0A382MQ99</accession>
<feature type="non-terminal residue" evidence="1">
    <location>
        <position position="1"/>
    </location>
</feature>
<name>A0A382MQ99_9ZZZZ</name>
<evidence type="ECO:0008006" key="2">
    <source>
        <dbReference type="Google" id="ProtNLM"/>
    </source>
</evidence>
<proteinExistence type="predicted"/>
<reference evidence="1" key="1">
    <citation type="submission" date="2018-05" db="EMBL/GenBank/DDBJ databases">
        <authorList>
            <person name="Lanie J.A."/>
            <person name="Ng W.-L."/>
            <person name="Kazmierczak K.M."/>
            <person name="Andrzejewski T.M."/>
            <person name="Davidsen T.M."/>
            <person name="Wayne K.J."/>
            <person name="Tettelin H."/>
            <person name="Glass J.I."/>
            <person name="Rusch D."/>
            <person name="Podicherti R."/>
            <person name="Tsui H.-C.T."/>
            <person name="Winkler M.E."/>
        </authorList>
    </citation>
    <scope>NUCLEOTIDE SEQUENCE</scope>
</reference>